<dbReference type="AlphaFoldDB" id="A0A9N8Z269"/>
<name>A0A9N8Z269_9GLOM</name>
<accession>A0A9N8Z269</accession>
<organism evidence="1 2">
    <name type="scientific">Ambispora gerdemannii</name>
    <dbReference type="NCBI Taxonomy" id="144530"/>
    <lineage>
        <taxon>Eukaryota</taxon>
        <taxon>Fungi</taxon>
        <taxon>Fungi incertae sedis</taxon>
        <taxon>Mucoromycota</taxon>
        <taxon>Glomeromycotina</taxon>
        <taxon>Glomeromycetes</taxon>
        <taxon>Archaeosporales</taxon>
        <taxon>Ambisporaceae</taxon>
        <taxon>Ambispora</taxon>
    </lineage>
</organism>
<keyword evidence="2" id="KW-1185">Reference proteome</keyword>
<dbReference type="EMBL" id="CAJVPL010000214">
    <property type="protein sequence ID" value="CAG8466621.1"/>
    <property type="molecule type" value="Genomic_DNA"/>
</dbReference>
<dbReference type="Proteomes" id="UP000789831">
    <property type="component" value="Unassembled WGS sequence"/>
</dbReference>
<evidence type="ECO:0000313" key="2">
    <source>
        <dbReference type="Proteomes" id="UP000789831"/>
    </source>
</evidence>
<evidence type="ECO:0000313" key="1">
    <source>
        <dbReference type="EMBL" id="CAG8466621.1"/>
    </source>
</evidence>
<protein>
    <submittedName>
        <fullName evidence="1">13544_t:CDS:1</fullName>
    </submittedName>
</protein>
<comment type="caution">
    <text evidence="1">The sequence shown here is derived from an EMBL/GenBank/DDBJ whole genome shotgun (WGS) entry which is preliminary data.</text>
</comment>
<reference evidence="1" key="1">
    <citation type="submission" date="2021-06" db="EMBL/GenBank/DDBJ databases">
        <authorList>
            <person name="Kallberg Y."/>
            <person name="Tangrot J."/>
            <person name="Rosling A."/>
        </authorList>
    </citation>
    <scope>NUCLEOTIDE SEQUENCE</scope>
    <source>
        <strain evidence="1">MT106</strain>
    </source>
</reference>
<sequence length="97" mass="11244">MEFIDPAADTNKAVSFTYVEVFFLLGSLGIVERITSKTLVLQPQFVIIGDETSDQVNRSITIDWRFILYTPKDIYITKPDYHLLFTQEIIDPEKKEL</sequence>
<proteinExistence type="predicted"/>
<gene>
    <name evidence="1" type="ORF">AGERDE_LOCUS2525</name>
</gene>